<feature type="transmembrane region" description="Helical" evidence="1">
    <location>
        <begin position="40"/>
        <end position="59"/>
    </location>
</feature>
<keyword evidence="3" id="KW-1185">Reference proteome</keyword>
<evidence type="ECO:0000313" key="3">
    <source>
        <dbReference type="Proteomes" id="UP001144096"/>
    </source>
</evidence>
<proteinExistence type="predicted"/>
<organism evidence="2 3">
    <name type="scientific">Amycolatopsis iheyensis</name>
    <dbReference type="NCBI Taxonomy" id="2945988"/>
    <lineage>
        <taxon>Bacteria</taxon>
        <taxon>Bacillati</taxon>
        <taxon>Actinomycetota</taxon>
        <taxon>Actinomycetes</taxon>
        <taxon>Pseudonocardiales</taxon>
        <taxon>Pseudonocardiaceae</taxon>
        <taxon>Amycolatopsis</taxon>
    </lineage>
</organism>
<evidence type="ECO:0000313" key="2">
    <source>
        <dbReference type="EMBL" id="MCR6485681.1"/>
    </source>
</evidence>
<keyword evidence="1" id="KW-0812">Transmembrane</keyword>
<gene>
    <name evidence="2" type="ORF">M8542_22920</name>
</gene>
<sequence>MTRARVTPAAPGYLLIMSPKMWRLLISGSLRLFLLGAVPATAHLSLFVGVVATAIAFLVPPPRTPHERLGP</sequence>
<comment type="caution">
    <text evidence="2">The sequence shown here is derived from an EMBL/GenBank/DDBJ whole genome shotgun (WGS) entry which is preliminary data.</text>
</comment>
<dbReference type="RefSeq" id="WP_257922266.1">
    <property type="nucleotide sequence ID" value="NZ_JAMXQV010000012.1"/>
</dbReference>
<reference evidence="2" key="1">
    <citation type="submission" date="2022-06" db="EMBL/GenBank/DDBJ databases">
        <title>Amycolatopsis iheyaensis sp. nov., a new species of the genus Amycolatopsis isolated from soil in Iheya island, Japan.</title>
        <authorList>
            <person name="Ngamcharungchit C."/>
            <person name="Kanto H."/>
            <person name="Take A."/>
            <person name="Intra B."/>
            <person name="Matsumoto A."/>
            <person name="Panbangred W."/>
            <person name="Inahashi Y."/>
        </authorList>
    </citation>
    <scope>NUCLEOTIDE SEQUENCE</scope>
    <source>
        <strain evidence="2">OK19-0408</strain>
    </source>
</reference>
<dbReference type="AlphaFoldDB" id="A0A9X2SM89"/>
<name>A0A9X2SM89_9PSEU</name>
<dbReference type="EMBL" id="JAMXQV010000012">
    <property type="protein sequence ID" value="MCR6485681.1"/>
    <property type="molecule type" value="Genomic_DNA"/>
</dbReference>
<keyword evidence="1" id="KW-1133">Transmembrane helix</keyword>
<evidence type="ECO:0000256" key="1">
    <source>
        <dbReference type="SAM" id="Phobius"/>
    </source>
</evidence>
<protein>
    <submittedName>
        <fullName evidence="2">Uncharacterized protein</fullName>
    </submittedName>
</protein>
<keyword evidence="1" id="KW-0472">Membrane</keyword>
<accession>A0A9X2SM89</accession>
<dbReference type="Proteomes" id="UP001144096">
    <property type="component" value="Unassembled WGS sequence"/>
</dbReference>